<keyword evidence="1" id="KW-0732">Signal</keyword>
<dbReference type="GO" id="GO:0005576">
    <property type="term" value="C:extracellular region"/>
    <property type="evidence" value="ECO:0007669"/>
    <property type="project" value="TreeGrafter"/>
</dbReference>
<keyword evidence="3" id="KW-1185">Reference proteome</keyword>
<accession>A0A4Z1P4F2</accession>
<proteinExistence type="predicted"/>
<dbReference type="PANTHER" id="PTHR38123">
    <property type="entry name" value="CELL WALL SERINE-THREONINE-RICH GALACTOMANNOPROTEIN MP1 (AFU_ORTHOLOGUE AFUA_4G03240)"/>
    <property type="match status" value="1"/>
</dbReference>
<dbReference type="EMBL" id="SNSC02000008">
    <property type="protein sequence ID" value="TID22358.1"/>
    <property type="molecule type" value="Genomic_DNA"/>
</dbReference>
<gene>
    <name evidence="2" type="ORF">E6O75_ATG11152</name>
</gene>
<reference evidence="2 3" key="1">
    <citation type="submission" date="2019-04" db="EMBL/GenBank/DDBJ databases">
        <title>High contiguity whole genome sequence and gene annotation resource for two Venturia nashicola isolates.</title>
        <authorList>
            <person name="Prokchorchik M."/>
            <person name="Won K."/>
            <person name="Lee Y."/>
            <person name="Choi E.D."/>
            <person name="Segonzac C."/>
            <person name="Sohn K.H."/>
        </authorList>
    </citation>
    <scope>NUCLEOTIDE SEQUENCE [LARGE SCALE GENOMIC DNA]</scope>
    <source>
        <strain evidence="2 3">PRI2</strain>
    </source>
</reference>
<dbReference type="AlphaFoldDB" id="A0A4Z1P4F2"/>
<dbReference type="Proteomes" id="UP000298493">
    <property type="component" value="Unassembled WGS sequence"/>
</dbReference>
<dbReference type="PANTHER" id="PTHR38123:SF6">
    <property type="entry name" value="CELL WALL SERINE-THREONINE-RICH GALACTOMANNOPROTEIN MP1 (AFU_ORTHOLOGUE AFUA_4G03240)"/>
    <property type="match status" value="1"/>
</dbReference>
<dbReference type="Gene3D" id="1.20.1280.140">
    <property type="match status" value="1"/>
</dbReference>
<name>A0A4Z1P4F2_9PEZI</name>
<dbReference type="OrthoDB" id="2422134at2759"/>
<evidence type="ECO:0000313" key="3">
    <source>
        <dbReference type="Proteomes" id="UP000298493"/>
    </source>
</evidence>
<comment type="caution">
    <text evidence="2">The sequence shown here is derived from an EMBL/GenBank/DDBJ whole genome shotgun (WGS) entry which is preliminary data.</text>
</comment>
<feature type="signal peptide" evidence="1">
    <location>
        <begin position="1"/>
        <end position="18"/>
    </location>
</feature>
<feature type="chain" id="PRO_5021237791" evidence="1">
    <location>
        <begin position="19"/>
        <end position="176"/>
    </location>
</feature>
<protein>
    <submittedName>
        <fullName evidence="2">Gb</fullName>
    </submittedName>
</protein>
<organism evidence="2 3">
    <name type="scientific">Venturia nashicola</name>
    <dbReference type="NCBI Taxonomy" id="86259"/>
    <lineage>
        <taxon>Eukaryota</taxon>
        <taxon>Fungi</taxon>
        <taxon>Dikarya</taxon>
        <taxon>Ascomycota</taxon>
        <taxon>Pezizomycotina</taxon>
        <taxon>Dothideomycetes</taxon>
        <taxon>Pleosporomycetidae</taxon>
        <taxon>Venturiales</taxon>
        <taxon>Venturiaceae</taxon>
        <taxon>Venturia</taxon>
    </lineage>
</organism>
<dbReference type="Pfam" id="PF12296">
    <property type="entry name" value="HsbA"/>
    <property type="match status" value="1"/>
</dbReference>
<dbReference type="InterPro" id="IPR021054">
    <property type="entry name" value="Cell_wall_mannoprotein_1"/>
</dbReference>
<evidence type="ECO:0000313" key="2">
    <source>
        <dbReference type="EMBL" id="TID22358.1"/>
    </source>
</evidence>
<sequence>MQFTQVLSLGMLLGSAVAMPSFQKRDAKPLIDALTTISKTTQAMTASVSAFNGDAAEGAKILTQAEGLLKVLDDATGTLGPLAVLPLNEAVQVLAPGNALIADVTKVTDALVGKKEAFVKNSLGSVVGETLGKFKVSAEKLVGVITQKLPPNVASVGQTIGKQINASLDKGIAAFK</sequence>
<evidence type="ECO:0000256" key="1">
    <source>
        <dbReference type="SAM" id="SignalP"/>
    </source>
</evidence>